<dbReference type="SUPFAM" id="SSF46955">
    <property type="entry name" value="Putative DNA-binding domain"/>
    <property type="match status" value="1"/>
</dbReference>
<dbReference type="InterPro" id="IPR000551">
    <property type="entry name" value="MerR-type_HTH_dom"/>
</dbReference>
<dbReference type="EMBL" id="JAHHZF010000006">
    <property type="protein sequence ID" value="MBT9290480.1"/>
    <property type="molecule type" value="Genomic_DNA"/>
</dbReference>
<evidence type="ECO:0000313" key="3">
    <source>
        <dbReference type="Proteomes" id="UP000766595"/>
    </source>
</evidence>
<dbReference type="InterPro" id="IPR007367">
    <property type="entry name" value="DUF433"/>
</dbReference>
<dbReference type="Pfam" id="PF13411">
    <property type="entry name" value="MerR_1"/>
    <property type="match status" value="1"/>
</dbReference>
<dbReference type="Pfam" id="PF04255">
    <property type="entry name" value="DUF433"/>
    <property type="match status" value="1"/>
</dbReference>
<name>A0A947GFE5_9HYPH</name>
<reference evidence="2 3" key="1">
    <citation type="submission" date="2021-06" db="EMBL/GenBank/DDBJ databases">
        <authorList>
            <person name="Grouzdev D.S."/>
            <person name="Koziaeva V."/>
        </authorList>
    </citation>
    <scope>NUCLEOTIDE SEQUENCE [LARGE SCALE GENOMIC DNA]</scope>
    <source>
        <strain evidence="2 3">22</strain>
    </source>
</reference>
<feature type="domain" description="HTH merR-type" evidence="1">
    <location>
        <begin position="13"/>
        <end position="87"/>
    </location>
</feature>
<accession>A0A947GFE5</accession>
<protein>
    <submittedName>
        <fullName evidence="2">DUF433 domain-containing protein</fullName>
    </submittedName>
</protein>
<dbReference type="GO" id="GO:0006355">
    <property type="term" value="P:regulation of DNA-templated transcription"/>
    <property type="evidence" value="ECO:0007669"/>
    <property type="project" value="InterPro"/>
</dbReference>
<dbReference type="GO" id="GO:0003677">
    <property type="term" value="F:DNA binding"/>
    <property type="evidence" value="ECO:0007669"/>
    <property type="project" value="InterPro"/>
</dbReference>
<dbReference type="Gene3D" id="1.10.1660.10">
    <property type="match status" value="1"/>
</dbReference>
<evidence type="ECO:0000259" key="1">
    <source>
        <dbReference type="SMART" id="SM00422"/>
    </source>
</evidence>
<dbReference type="InterPro" id="IPR009061">
    <property type="entry name" value="DNA-bd_dom_put_sf"/>
</dbReference>
<gene>
    <name evidence="2" type="ORF">KL771_13500</name>
</gene>
<dbReference type="RefSeq" id="WP_261969077.1">
    <property type="nucleotide sequence ID" value="NZ_JAHHZF010000006.1"/>
</dbReference>
<evidence type="ECO:0000313" key="2">
    <source>
        <dbReference type="EMBL" id="MBT9290480.1"/>
    </source>
</evidence>
<dbReference type="Gene3D" id="1.10.10.10">
    <property type="entry name" value="Winged helix-like DNA-binding domain superfamily/Winged helix DNA-binding domain"/>
    <property type="match status" value="1"/>
</dbReference>
<proteinExistence type="predicted"/>
<keyword evidence="3" id="KW-1185">Reference proteome</keyword>
<dbReference type="SMART" id="SM00422">
    <property type="entry name" value="HTH_MERR"/>
    <property type="match status" value="1"/>
</dbReference>
<dbReference type="Proteomes" id="UP000766595">
    <property type="component" value="Unassembled WGS sequence"/>
</dbReference>
<comment type="caution">
    <text evidence="2">The sequence shown here is derived from an EMBL/GenBank/DDBJ whole genome shotgun (WGS) entry which is preliminary data.</text>
</comment>
<sequence length="217" mass="24199">MSNRSAHGVVSAFTEEQASRLTGLSVHQLRYWDRTGFFRPQFADPNRRAAFSRVYSFQDIASLRVLNVLTKQYSVSVRHLRDVAKRLCAMDSNAWSRTTLYVLKRRVNFVDPEDGKQREVVSGQYALGIPLETVMSDTRRDVEALSVRSIEDIGAVARSRFVASNMPVVAGTRIPVAAIKSFAEAGYSLAQIMQEYPTLSEADIKAAVSFDTQTKAA</sequence>
<organism evidence="2 3">
    <name type="scientific">Prosthecodimorpha staleyi</name>
    <dbReference type="NCBI Taxonomy" id="2840188"/>
    <lineage>
        <taxon>Bacteria</taxon>
        <taxon>Pseudomonadati</taxon>
        <taxon>Pseudomonadota</taxon>
        <taxon>Alphaproteobacteria</taxon>
        <taxon>Hyphomicrobiales</taxon>
        <taxon>Ancalomicrobiaceae</taxon>
        <taxon>Prosthecodimorpha</taxon>
    </lineage>
</organism>
<dbReference type="SUPFAM" id="SSF46689">
    <property type="entry name" value="Homeodomain-like"/>
    <property type="match status" value="1"/>
</dbReference>
<dbReference type="InterPro" id="IPR009057">
    <property type="entry name" value="Homeodomain-like_sf"/>
</dbReference>
<dbReference type="AlphaFoldDB" id="A0A947GFE5"/>
<dbReference type="InterPro" id="IPR036388">
    <property type="entry name" value="WH-like_DNA-bd_sf"/>
</dbReference>